<dbReference type="Proteomes" id="UP000032458">
    <property type="component" value="Unassembled WGS sequence"/>
</dbReference>
<protein>
    <submittedName>
        <fullName evidence="1">Uncharacterized protein</fullName>
    </submittedName>
</protein>
<reference evidence="1 2" key="1">
    <citation type="submission" date="2014-09" db="EMBL/GenBank/DDBJ databases">
        <title>Draft genome sequence of Streptomyces natalensis ATCC 27448, producer of the antifungal pimaricin.</title>
        <authorList>
            <person name="Mendes M.V."/>
            <person name="Beites T."/>
            <person name="Pires S."/>
            <person name="Santos C.L."/>
            <person name="Moradas-Ferreira P."/>
        </authorList>
    </citation>
    <scope>NUCLEOTIDE SEQUENCE [LARGE SCALE GENOMIC DNA]</scope>
    <source>
        <strain evidence="1 2">ATCC 27448</strain>
    </source>
</reference>
<evidence type="ECO:0000313" key="1">
    <source>
        <dbReference type="EMBL" id="KIZ15729.1"/>
    </source>
</evidence>
<accession>A0A0D7CHL0</accession>
<evidence type="ECO:0000313" key="2">
    <source>
        <dbReference type="Proteomes" id="UP000032458"/>
    </source>
</evidence>
<dbReference type="AlphaFoldDB" id="A0A0D7CHL0"/>
<keyword evidence="2" id="KW-1185">Reference proteome</keyword>
<comment type="caution">
    <text evidence="1">The sequence shown here is derived from an EMBL/GenBank/DDBJ whole genome shotgun (WGS) entry which is preliminary data.</text>
</comment>
<proteinExistence type="predicted"/>
<organism evidence="1 2">
    <name type="scientific">Streptomyces natalensis ATCC 27448</name>
    <dbReference type="NCBI Taxonomy" id="1240678"/>
    <lineage>
        <taxon>Bacteria</taxon>
        <taxon>Bacillati</taxon>
        <taxon>Actinomycetota</taxon>
        <taxon>Actinomycetes</taxon>
        <taxon>Kitasatosporales</taxon>
        <taxon>Streptomycetaceae</taxon>
        <taxon>Streptomyces</taxon>
    </lineage>
</organism>
<sequence>MTVEDLLTHQIAHAPAYLLDVRIRVARISHFQPLSDSARLWHVLQRLHDDSAVLAVESLEHINRIIRDPKTVLALFTGRTDYEVQHHCIELWMRTT</sequence>
<gene>
    <name evidence="1" type="ORF">SNA_25020</name>
</gene>
<dbReference type="EMBL" id="JRKI01000031">
    <property type="protein sequence ID" value="KIZ15729.1"/>
    <property type="molecule type" value="Genomic_DNA"/>
</dbReference>
<name>A0A0D7CHL0_9ACTN</name>